<proteinExistence type="predicted"/>
<evidence type="ECO:0000256" key="1">
    <source>
        <dbReference type="ARBA" id="ARBA00022690"/>
    </source>
</evidence>
<dbReference type="Gene3D" id="2.60.40.2020">
    <property type="match status" value="1"/>
</dbReference>
<dbReference type="SUPFAM" id="SSF141066">
    <property type="entry name" value="ICP-like"/>
    <property type="match status" value="1"/>
</dbReference>
<dbReference type="Pfam" id="PF09394">
    <property type="entry name" value="Inhibitor_I42"/>
    <property type="match status" value="1"/>
</dbReference>
<dbReference type="InterPro" id="IPR036331">
    <property type="entry name" value="Chagasin-like_sf"/>
</dbReference>
<dbReference type="GO" id="GO:0004869">
    <property type="term" value="F:cysteine-type endopeptidase inhibitor activity"/>
    <property type="evidence" value="ECO:0007669"/>
    <property type="project" value="UniProtKB-KW"/>
</dbReference>
<dbReference type="InterPro" id="IPR018990">
    <property type="entry name" value="Prot_inh_I42_chagasin"/>
</dbReference>
<evidence type="ECO:0000259" key="3">
    <source>
        <dbReference type="Pfam" id="PF09394"/>
    </source>
</evidence>
<dbReference type="InterPro" id="IPR052781">
    <property type="entry name" value="Cys_protease_inhibitor_I42"/>
</dbReference>
<feature type="domain" description="Proteinase inhibitor I42 chagasin" evidence="3">
    <location>
        <begin position="48"/>
        <end position="138"/>
    </location>
</feature>
<accession>A0A7I7SPM9</accession>
<evidence type="ECO:0000313" key="5">
    <source>
        <dbReference type="Proteomes" id="UP000466445"/>
    </source>
</evidence>
<evidence type="ECO:0000256" key="2">
    <source>
        <dbReference type="ARBA" id="ARBA00022704"/>
    </source>
</evidence>
<protein>
    <recommendedName>
        <fullName evidence="3">Proteinase inhibitor I42 chagasin domain-containing protein</fullName>
    </recommendedName>
</protein>
<organism evidence="4 5">
    <name type="scientific">Mycolicibacterium sarraceniae</name>
    <dbReference type="NCBI Taxonomy" id="1534348"/>
    <lineage>
        <taxon>Bacteria</taxon>
        <taxon>Bacillati</taxon>
        <taxon>Actinomycetota</taxon>
        <taxon>Actinomycetes</taxon>
        <taxon>Mycobacteriales</taxon>
        <taxon>Mycobacteriaceae</taxon>
        <taxon>Mycolicibacterium</taxon>
    </lineage>
</organism>
<dbReference type="AlphaFoldDB" id="A0A7I7SPM9"/>
<keyword evidence="1" id="KW-0646">Protease inhibitor</keyword>
<sequence length="141" mass="14951">MIRLIAVLVMALTLAGCGDIKKPPGNTTIDVSYDDLLTKKHLSLDIALSAGDTLRVNLASNPSTGYRWDAQAQISDAAVIEQRDHYDSGPSGVHLPGAPGTVTWTFQALKSGTSTVTTHYGQPWPGGAKDAWTFAATVTVR</sequence>
<dbReference type="PROSITE" id="PS51257">
    <property type="entry name" value="PROKAR_LIPOPROTEIN"/>
    <property type="match status" value="1"/>
</dbReference>
<name>A0A7I7SPM9_9MYCO</name>
<dbReference type="PANTHER" id="PTHR36530">
    <property type="entry name" value="INHIBITOR OF CYSTEINE PEPTIDASE"/>
    <property type="match status" value="1"/>
</dbReference>
<dbReference type="PANTHER" id="PTHR36530:SF1">
    <property type="entry name" value="AMOEBIASIN-1"/>
    <property type="match status" value="1"/>
</dbReference>
<dbReference type="KEGG" id="msar:MSAR_20830"/>
<evidence type="ECO:0000313" key="4">
    <source>
        <dbReference type="EMBL" id="BBY58947.1"/>
    </source>
</evidence>
<dbReference type="RefSeq" id="WP_163696718.1">
    <property type="nucleotide sequence ID" value="NZ_AP022595.1"/>
</dbReference>
<gene>
    <name evidence="4" type="ORF">MSAR_20830</name>
</gene>
<keyword evidence="2" id="KW-0789">Thiol protease inhibitor</keyword>
<reference evidence="4 5" key="1">
    <citation type="journal article" date="2019" name="Emerg. Microbes Infect.">
        <title>Comprehensive subspecies identification of 175 nontuberculous mycobacteria species based on 7547 genomic profiles.</title>
        <authorList>
            <person name="Matsumoto Y."/>
            <person name="Kinjo T."/>
            <person name="Motooka D."/>
            <person name="Nabeya D."/>
            <person name="Jung N."/>
            <person name="Uechi K."/>
            <person name="Horii T."/>
            <person name="Iida T."/>
            <person name="Fujita J."/>
            <person name="Nakamura S."/>
        </authorList>
    </citation>
    <scope>NUCLEOTIDE SEQUENCE [LARGE SCALE GENOMIC DNA]</scope>
    <source>
        <strain evidence="4 5">JCM 30395</strain>
    </source>
</reference>
<dbReference type="Proteomes" id="UP000466445">
    <property type="component" value="Chromosome"/>
</dbReference>
<keyword evidence="5" id="KW-1185">Reference proteome</keyword>
<dbReference type="EMBL" id="AP022595">
    <property type="protein sequence ID" value="BBY58947.1"/>
    <property type="molecule type" value="Genomic_DNA"/>
</dbReference>